<dbReference type="Proteomes" id="UP001652661">
    <property type="component" value="Chromosome 3L"/>
</dbReference>
<dbReference type="OrthoDB" id="6612236at2759"/>
<dbReference type="RefSeq" id="XP_017016336.1">
    <property type="nucleotide sequence ID" value="XM_017160847.3"/>
</dbReference>
<evidence type="ECO:0000313" key="3">
    <source>
        <dbReference type="Proteomes" id="UP001652661"/>
    </source>
</evidence>
<dbReference type="AlphaFoldDB" id="A0A6P4I127"/>
<proteinExistence type="predicted"/>
<feature type="chain" id="PRO_5028174572" evidence="2">
    <location>
        <begin position="22"/>
        <end position="240"/>
    </location>
</feature>
<evidence type="ECO:0000256" key="2">
    <source>
        <dbReference type="SAM" id="SignalP"/>
    </source>
</evidence>
<evidence type="ECO:0000256" key="1">
    <source>
        <dbReference type="SAM" id="MobiDB-lite"/>
    </source>
</evidence>
<keyword evidence="4" id="KW-0808">Transferase</keyword>
<dbReference type="OMA" id="NQPFWFL"/>
<keyword evidence="2" id="KW-0732">Signal</keyword>
<feature type="compositionally biased region" description="Polar residues" evidence="1">
    <location>
        <begin position="119"/>
        <end position="129"/>
    </location>
</feature>
<dbReference type="GeneID" id="108070396"/>
<reference evidence="4" key="1">
    <citation type="submission" date="2025-08" db="UniProtKB">
        <authorList>
            <consortium name="RefSeq"/>
        </authorList>
    </citation>
    <scope>IDENTIFICATION</scope>
    <source>
        <strain evidence="4">14028-0561.14</strain>
        <tissue evidence="4">Whole fly</tissue>
    </source>
</reference>
<name>A0A6P4I127_DROKI</name>
<feature type="signal peptide" evidence="2">
    <location>
        <begin position="1"/>
        <end position="21"/>
    </location>
</feature>
<accession>A0A6P4I127</accession>
<protein>
    <submittedName>
        <fullName evidence="4">Serine/threonine-protein kinase WNK1</fullName>
    </submittedName>
</protein>
<keyword evidence="4" id="KW-0418">Kinase</keyword>
<keyword evidence="3" id="KW-1185">Reference proteome</keyword>
<evidence type="ECO:0000313" key="4">
    <source>
        <dbReference type="RefSeq" id="XP_017016336.1"/>
    </source>
</evidence>
<gene>
    <name evidence="4" type="primary">LOC108070396</name>
</gene>
<sequence length="240" mass="24738">MLKLSCAVAIIAITLLESAQAQRPSFAGVRPPGGLSQKDKYHAPQNTAVENITGVDINTRFGEPSSSQQPALVNLPFGAAQRPPMGVPLVLPTGGFDSSLSQPAPSATPDVANRFGAPDSSSTAGSAIPATSPTFSVSTPVAINSAASILVPSVPSANIPLASTPFATSPNPVTTIGSTATPSRLPIDAHGDQEWVNHLSSLPVENQPFWFVNYQAIEALRNSSRPNVGALETRGSFFGG</sequence>
<feature type="region of interest" description="Disordered" evidence="1">
    <location>
        <begin position="98"/>
        <end position="129"/>
    </location>
</feature>
<organism evidence="3 4">
    <name type="scientific">Drosophila kikkawai</name>
    <name type="common">Fruit fly</name>
    <dbReference type="NCBI Taxonomy" id="30033"/>
    <lineage>
        <taxon>Eukaryota</taxon>
        <taxon>Metazoa</taxon>
        <taxon>Ecdysozoa</taxon>
        <taxon>Arthropoda</taxon>
        <taxon>Hexapoda</taxon>
        <taxon>Insecta</taxon>
        <taxon>Pterygota</taxon>
        <taxon>Neoptera</taxon>
        <taxon>Endopterygota</taxon>
        <taxon>Diptera</taxon>
        <taxon>Brachycera</taxon>
        <taxon>Muscomorpha</taxon>
        <taxon>Ephydroidea</taxon>
        <taxon>Drosophilidae</taxon>
        <taxon>Drosophila</taxon>
        <taxon>Sophophora</taxon>
    </lineage>
</organism>